<feature type="region of interest" description="Disordered" evidence="1">
    <location>
        <begin position="503"/>
        <end position="531"/>
    </location>
</feature>
<evidence type="ECO:0000256" key="1">
    <source>
        <dbReference type="SAM" id="MobiDB-lite"/>
    </source>
</evidence>
<dbReference type="EMBL" id="CAJHNJ030000073">
    <property type="protein sequence ID" value="CAG9134130.1"/>
    <property type="molecule type" value="Genomic_DNA"/>
</dbReference>
<dbReference type="Proteomes" id="UP000653454">
    <property type="component" value="Unassembled WGS sequence"/>
</dbReference>
<feature type="region of interest" description="Disordered" evidence="1">
    <location>
        <begin position="805"/>
        <end position="879"/>
    </location>
</feature>
<feature type="region of interest" description="Disordered" evidence="1">
    <location>
        <begin position="563"/>
        <end position="604"/>
    </location>
</feature>
<name>A0A8S4G137_PLUXY</name>
<dbReference type="PANTHER" id="PTHR33960">
    <property type="entry name" value="SIMILAR TO KIAA0825 PROTEIN"/>
    <property type="match status" value="1"/>
</dbReference>
<keyword evidence="3" id="KW-1185">Reference proteome</keyword>
<comment type="caution">
    <text evidence="2">The sequence shown here is derived from an EMBL/GenBank/DDBJ whole genome shotgun (WGS) entry which is preliminary data.</text>
</comment>
<reference evidence="2" key="1">
    <citation type="submission" date="2020-11" db="EMBL/GenBank/DDBJ databases">
        <authorList>
            <person name="Whiteford S."/>
        </authorList>
    </citation>
    <scope>NUCLEOTIDE SEQUENCE</scope>
</reference>
<gene>
    <name evidence="2" type="ORF">PLXY2_LOCUS12393</name>
</gene>
<dbReference type="InterPro" id="IPR027993">
    <property type="entry name" value="DUF4495"/>
</dbReference>
<proteinExistence type="predicted"/>
<dbReference type="Pfam" id="PF14906">
    <property type="entry name" value="DUF4495"/>
    <property type="match status" value="1"/>
</dbReference>
<evidence type="ECO:0000313" key="3">
    <source>
        <dbReference type="Proteomes" id="UP000653454"/>
    </source>
</evidence>
<evidence type="ECO:0000313" key="2">
    <source>
        <dbReference type="EMBL" id="CAG9134130.1"/>
    </source>
</evidence>
<protein>
    <submittedName>
        <fullName evidence="2">(diamondback moth) hypothetical protein</fullName>
    </submittedName>
</protein>
<organism evidence="2 3">
    <name type="scientific">Plutella xylostella</name>
    <name type="common">Diamondback moth</name>
    <name type="synonym">Plutella maculipennis</name>
    <dbReference type="NCBI Taxonomy" id="51655"/>
    <lineage>
        <taxon>Eukaryota</taxon>
        <taxon>Metazoa</taxon>
        <taxon>Ecdysozoa</taxon>
        <taxon>Arthropoda</taxon>
        <taxon>Hexapoda</taxon>
        <taxon>Insecta</taxon>
        <taxon>Pterygota</taxon>
        <taxon>Neoptera</taxon>
        <taxon>Endopterygota</taxon>
        <taxon>Lepidoptera</taxon>
        <taxon>Glossata</taxon>
        <taxon>Ditrysia</taxon>
        <taxon>Yponomeutoidea</taxon>
        <taxon>Plutellidae</taxon>
        <taxon>Plutella</taxon>
    </lineage>
</organism>
<dbReference type="PANTHER" id="PTHR33960:SF1">
    <property type="entry name" value="SIMILAR TO KIAA0825 PROTEIN"/>
    <property type="match status" value="1"/>
</dbReference>
<feature type="compositionally biased region" description="Polar residues" evidence="1">
    <location>
        <begin position="814"/>
        <end position="841"/>
    </location>
</feature>
<feature type="compositionally biased region" description="Basic and acidic residues" evidence="1">
    <location>
        <begin position="513"/>
        <end position="531"/>
    </location>
</feature>
<feature type="compositionally biased region" description="Polar residues" evidence="1">
    <location>
        <begin position="580"/>
        <end position="590"/>
    </location>
</feature>
<accession>A0A8S4G137</accession>
<feature type="compositionally biased region" description="Polar residues" evidence="1">
    <location>
        <begin position="848"/>
        <end position="872"/>
    </location>
</feature>
<dbReference type="AlphaFoldDB" id="A0A8S4G137"/>
<sequence>MEVIEDGNIMDRIPILLQRDLEYYQKNQTVLSETVCRGVVGGRLDFPRNASFAAVKIVMWLEEEFSIAFQQGSGMFVTQQEEKRDDEVAKTSDPDKFVQLAIKSSDLLLEHLHMLAQEALDHADLPVLTATLGAAALLRNSLHCYVQHLEDMGNAERHSLLQAAYKRYVTMAEAVAERVLDLHNRVLSLYILQDSGGRPIDSAGTRVPEAGSPSVQGWWLYMQGSRKDLWDTVPPRMAQRIFAGMLNETLTILNVRYCQANTTDTTTPLLVNDILNILLCVAQLLPAVCSVGADLCGLDETSQSRDVRDVHAKCTELFNCMVYRGAELHFIHQALKNSEEQPTPLRRDRLAPWFTFASPHLFANIDDDSVTCTQDLPTNTAVGLELIVLLAQPQPSWTLLVKILMMRDCRLARYLLVTSIRWAGAGARWAASGRWCRGGGCAGTMCTRDGHCLQQGALRAPKPKDRCDDEQSEEERVRCTCSSKPKRSAAKRSGASPHIAPIIIIMSKPLVPKPKDRCDDEQSEEERRSSEAKIQYYEAKLQKLQEKQKATPPAVRRRCIIYSDSSTDDNSDNEPLAENLSPQPEEQSPVVTIDAPPEPTNTDTLTQVDESEEIDVEFLSALGDTTPETPMYGEKIHETLAQRWLPILRRGLPKEAAESLLKEYRIPENCKLLRAPTLNPEIISAINGAARGRDKKIENLQQQLGLGITAINRAMNTLVTGSGDDKQDKVQAVKVLSDACRILSDLHYKESESRSNLILPGLDKSFLSVIQDVERDESLFGSKLGDKIRASQMIEKQGLQIKKVVTIQKPPAPSTSKSANGSRYQGNWSTPSRFQPSSSNRGGRGGAQKTQATQRPTYPPRGTTQAKGSYNKQRAPPRH</sequence>